<dbReference type="Gene3D" id="3.90.1150.10">
    <property type="entry name" value="Aspartate Aminotransferase, domain 1"/>
    <property type="match status" value="1"/>
</dbReference>
<dbReference type="Gene3D" id="3.40.640.10">
    <property type="entry name" value="Type I PLP-dependent aspartate aminotransferase-like (Major domain)"/>
    <property type="match status" value="1"/>
</dbReference>
<accession>A0A168NPS6</accession>
<dbReference type="InterPro" id="IPR015422">
    <property type="entry name" value="PyrdxlP-dep_Trfase_small"/>
</dbReference>
<keyword evidence="7" id="KW-1185">Reference proteome</keyword>
<comment type="caution">
    <text evidence="6">The sequence shown here is derived from an EMBL/GenBank/DDBJ whole genome shotgun (WGS) entry which is preliminary data.</text>
</comment>
<evidence type="ECO:0000256" key="3">
    <source>
        <dbReference type="ARBA" id="ARBA00022679"/>
    </source>
</evidence>
<evidence type="ECO:0000313" key="7">
    <source>
        <dbReference type="Proteomes" id="UP000076967"/>
    </source>
</evidence>
<feature type="domain" description="Aminotransferase class I/classII large" evidence="5">
    <location>
        <begin position="40"/>
        <end position="320"/>
    </location>
</feature>
<dbReference type="RefSeq" id="WP_068527408.1">
    <property type="nucleotide sequence ID" value="NZ_LVJH01000002.1"/>
</dbReference>
<dbReference type="SUPFAM" id="SSF53383">
    <property type="entry name" value="PLP-dependent transferases"/>
    <property type="match status" value="1"/>
</dbReference>
<evidence type="ECO:0000256" key="4">
    <source>
        <dbReference type="ARBA" id="ARBA00022898"/>
    </source>
</evidence>
<dbReference type="GO" id="GO:1901605">
    <property type="term" value="P:alpha-amino acid metabolic process"/>
    <property type="evidence" value="ECO:0007669"/>
    <property type="project" value="TreeGrafter"/>
</dbReference>
<dbReference type="GO" id="GO:0030170">
    <property type="term" value="F:pyridoxal phosphate binding"/>
    <property type="evidence" value="ECO:0007669"/>
    <property type="project" value="InterPro"/>
</dbReference>
<dbReference type="STRING" id="494026.PGLA_01015"/>
<name>A0A168NPS6_9BACL</name>
<keyword evidence="2" id="KW-0032">Aminotransferase</keyword>
<comment type="cofactor">
    <cofactor evidence="1">
        <name>pyridoxal 5'-phosphate</name>
        <dbReference type="ChEBI" id="CHEBI:597326"/>
    </cofactor>
</comment>
<evidence type="ECO:0000256" key="2">
    <source>
        <dbReference type="ARBA" id="ARBA00022576"/>
    </source>
</evidence>
<gene>
    <name evidence="6" type="ORF">PGLA_01015</name>
</gene>
<evidence type="ECO:0000256" key="1">
    <source>
        <dbReference type="ARBA" id="ARBA00001933"/>
    </source>
</evidence>
<dbReference type="GO" id="GO:0008483">
    <property type="term" value="F:transaminase activity"/>
    <property type="evidence" value="ECO:0007669"/>
    <property type="project" value="UniProtKB-KW"/>
</dbReference>
<dbReference type="InterPro" id="IPR004839">
    <property type="entry name" value="Aminotransferase_I/II_large"/>
</dbReference>
<dbReference type="Proteomes" id="UP000076967">
    <property type="component" value="Unassembled WGS sequence"/>
</dbReference>
<dbReference type="EMBL" id="LVJH01000002">
    <property type="protein sequence ID" value="OAB46009.1"/>
    <property type="molecule type" value="Genomic_DNA"/>
</dbReference>
<protein>
    <submittedName>
        <fullName evidence="6">Transcriptional regulator</fullName>
    </submittedName>
</protein>
<dbReference type="PANTHER" id="PTHR42790:SF19">
    <property type="entry name" value="KYNURENINE_ALPHA-AMINOADIPATE AMINOTRANSFERASE, MITOCHONDRIAL"/>
    <property type="match status" value="1"/>
</dbReference>
<reference evidence="6 7" key="1">
    <citation type="submission" date="2016-03" db="EMBL/GenBank/DDBJ databases">
        <title>Draft genome sequence of Paenibacillus glacialis DSM 22343.</title>
        <authorList>
            <person name="Shin S.-K."/>
            <person name="Yi H."/>
        </authorList>
    </citation>
    <scope>NUCLEOTIDE SEQUENCE [LARGE SCALE GENOMIC DNA]</scope>
    <source>
        <strain evidence="6 7">DSM 22343</strain>
    </source>
</reference>
<dbReference type="AlphaFoldDB" id="A0A168NPS6"/>
<proteinExistence type="predicted"/>
<organism evidence="6 7">
    <name type="scientific">Paenibacillus glacialis</name>
    <dbReference type="NCBI Taxonomy" id="494026"/>
    <lineage>
        <taxon>Bacteria</taxon>
        <taxon>Bacillati</taxon>
        <taxon>Bacillota</taxon>
        <taxon>Bacilli</taxon>
        <taxon>Bacillales</taxon>
        <taxon>Paenibacillaceae</taxon>
        <taxon>Paenibacillus</taxon>
    </lineage>
</organism>
<dbReference type="CDD" id="cd00609">
    <property type="entry name" value="AAT_like"/>
    <property type="match status" value="1"/>
</dbReference>
<sequence>MKYSVHGSLITLADEFSAQDLFSLTSVHITDLPSDLVALQYENPDGYMPLREWLQSEWKHKEMEVDVNQILLTTGSEQGMDLLTRVCVESGDPVLVENPTSPGILQILRMRGASIIPIDGDEEGLLLHSLDKVLATTTPKFLFVAPNFTNPTGVLWSLERRAQVLDLCRRNRILIVEDDTYGDLHFGESNDPESFSIRYPSLFTLDGHGMGGQVLYMGSFNKTVAPELRTGWVVGNRKLIELMGAAKPIADFQLNILNQRMLYQLLVSTTFDWHEHILLLKREYRIRLKLMKELLKQPAWRGARYDLPSGGMFLWIQLPEGLRSEALLKCSIGKGVDFCPGVLCFANKREGRGNIRLNFTQPGRDKLIQGMRLISEAINEFTARG</sequence>
<dbReference type="InterPro" id="IPR015421">
    <property type="entry name" value="PyrdxlP-dep_Trfase_major"/>
</dbReference>
<dbReference type="InterPro" id="IPR015424">
    <property type="entry name" value="PyrdxlP-dep_Trfase"/>
</dbReference>
<dbReference type="Pfam" id="PF00155">
    <property type="entry name" value="Aminotran_1_2"/>
    <property type="match status" value="1"/>
</dbReference>
<keyword evidence="3" id="KW-0808">Transferase</keyword>
<dbReference type="PANTHER" id="PTHR42790">
    <property type="entry name" value="AMINOTRANSFERASE"/>
    <property type="match status" value="1"/>
</dbReference>
<evidence type="ECO:0000313" key="6">
    <source>
        <dbReference type="EMBL" id="OAB46009.1"/>
    </source>
</evidence>
<dbReference type="OrthoDB" id="9802601at2"/>
<keyword evidence="4" id="KW-0663">Pyridoxal phosphate</keyword>
<evidence type="ECO:0000259" key="5">
    <source>
        <dbReference type="Pfam" id="PF00155"/>
    </source>
</evidence>
<dbReference type="InterPro" id="IPR050859">
    <property type="entry name" value="Class-I_PLP-dep_aminotransf"/>
</dbReference>